<name>A0A2S2PMT2_SCHGA</name>
<sequence length="146" mass="16904">MWTKTKMIKNYLALHEIIRIEEMEDLCEIGMMVHHLNVGPCLVEAMKNAREEYLVQETMTVVVGIVVEVPVVAVLLIKISKMVQEMESALLLTGTHLESEKYLHQMIKVEEVHGVPVALKTPRINERPSDFKMTVNEIIRLHFFFF</sequence>
<protein>
    <submittedName>
        <fullName evidence="1">Uncharacterized protein</fullName>
    </submittedName>
</protein>
<accession>A0A2S2PMT2</accession>
<gene>
    <name evidence="1" type="ORF">g.73821</name>
</gene>
<proteinExistence type="predicted"/>
<organism evidence="1">
    <name type="scientific">Schizaphis graminum</name>
    <name type="common">Green bug aphid</name>
    <dbReference type="NCBI Taxonomy" id="13262"/>
    <lineage>
        <taxon>Eukaryota</taxon>
        <taxon>Metazoa</taxon>
        <taxon>Ecdysozoa</taxon>
        <taxon>Arthropoda</taxon>
        <taxon>Hexapoda</taxon>
        <taxon>Insecta</taxon>
        <taxon>Pterygota</taxon>
        <taxon>Neoptera</taxon>
        <taxon>Paraneoptera</taxon>
        <taxon>Hemiptera</taxon>
        <taxon>Sternorrhyncha</taxon>
        <taxon>Aphidomorpha</taxon>
        <taxon>Aphidoidea</taxon>
        <taxon>Aphididae</taxon>
        <taxon>Aphidini</taxon>
        <taxon>Schizaphis</taxon>
    </lineage>
</organism>
<reference evidence="1" key="1">
    <citation type="submission" date="2018-04" db="EMBL/GenBank/DDBJ databases">
        <title>Transcriptome of Schizaphis graminum biotype I.</title>
        <authorList>
            <person name="Scully E.D."/>
            <person name="Geib S.M."/>
            <person name="Palmer N.A."/>
            <person name="Koch K."/>
            <person name="Bradshaw J."/>
            <person name="Heng-Moss T."/>
            <person name="Sarath G."/>
        </authorList>
    </citation>
    <scope>NUCLEOTIDE SEQUENCE</scope>
</reference>
<dbReference type="AlphaFoldDB" id="A0A2S2PMT2"/>
<dbReference type="EMBL" id="GGMR01018152">
    <property type="protein sequence ID" value="MBY30771.1"/>
    <property type="molecule type" value="Transcribed_RNA"/>
</dbReference>
<evidence type="ECO:0000313" key="1">
    <source>
        <dbReference type="EMBL" id="MBY30771.1"/>
    </source>
</evidence>